<comment type="caution">
    <text evidence="1">The sequence shown here is derived from an EMBL/GenBank/DDBJ whole genome shotgun (WGS) entry which is preliminary data.</text>
</comment>
<dbReference type="STRING" id="411467.BACCAP_01349"/>
<organism evidence="1 2">
    <name type="scientific">Pseudoflavonifractor capillosus ATCC 29799</name>
    <dbReference type="NCBI Taxonomy" id="411467"/>
    <lineage>
        <taxon>Bacteria</taxon>
        <taxon>Bacillati</taxon>
        <taxon>Bacillota</taxon>
        <taxon>Clostridia</taxon>
        <taxon>Eubacteriales</taxon>
        <taxon>Oscillospiraceae</taxon>
        <taxon>Pseudoflavonifractor</taxon>
    </lineage>
</organism>
<gene>
    <name evidence="1" type="ORF">BACCAP_01349</name>
</gene>
<reference evidence="1 2" key="1">
    <citation type="submission" date="2007-04" db="EMBL/GenBank/DDBJ databases">
        <authorList>
            <person name="Fulton L."/>
            <person name="Clifton S."/>
            <person name="Fulton B."/>
            <person name="Xu J."/>
            <person name="Minx P."/>
            <person name="Pepin K.H."/>
            <person name="Johnson M."/>
            <person name="Thiruvilangam P."/>
            <person name="Bhonagiri V."/>
            <person name="Nash W.E."/>
            <person name="Mardis E.R."/>
            <person name="Wilson R.K."/>
        </authorList>
    </citation>
    <scope>NUCLEOTIDE SEQUENCE [LARGE SCALE GENOMIC DNA]</scope>
    <source>
        <strain evidence="1 2">ATCC 29799</strain>
    </source>
</reference>
<keyword evidence="2" id="KW-1185">Reference proteome</keyword>
<evidence type="ECO:0000313" key="2">
    <source>
        <dbReference type="Proteomes" id="UP000003639"/>
    </source>
</evidence>
<reference evidence="1 2" key="2">
    <citation type="submission" date="2007-06" db="EMBL/GenBank/DDBJ databases">
        <title>Draft genome sequence of Pseudoflavonifractor capillosus ATCC 29799.</title>
        <authorList>
            <person name="Sudarsanam P."/>
            <person name="Ley R."/>
            <person name="Guruge J."/>
            <person name="Turnbaugh P.J."/>
            <person name="Mahowald M."/>
            <person name="Liep D."/>
            <person name="Gordon J."/>
        </authorList>
    </citation>
    <scope>NUCLEOTIDE SEQUENCE [LARGE SCALE GENOMIC DNA]</scope>
    <source>
        <strain evidence="1 2">ATCC 29799</strain>
    </source>
</reference>
<dbReference type="Proteomes" id="UP000003639">
    <property type="component" value="Unassembled WGS sequence"/>
</dbReference>
<dbReference type="EMBL" id="AAXG02000010">
    <property type="protein sequence ID" value="EDN00583.1"/>
    <property type="molecule type" value="Genomic_DNA"/>
</dbReference>
<accession>A6NT21</accession>
<protein>
    <submittedName>
        <fullName evidence="1">Uncharacterized protein</fullName>
    </submittedName>
</protein>
<proteinExistence type="predicted"/>
<name>A6NT21_9FIRM</name>
<dbReference type="AlphaFoldDB" id="A6NT21"/>
<sequence>MGIPHKNPSSHVSSYTTPKSGKFGYRLELYRVVICFATAEM</sequence>
<evidence type="ECO:0000313" key="1">
    <source>
        <dbReference type="EMBL" id="EDN00583.1"/>
    </source>
</evidence>